<dbReference type="eggNOG" id="COG5434">
    <property type="taxonomic scope" value="Bacteria"/>
</dbReference>
<dbReference type="EMBL" id="CP000473">
    <property type="protein sequence ID" value="ABJ81675.1"/>
    <property type="molecule type" value="Genomic_DNA"/>
</dbReference>
<dbReference type="GO" id="GO:0004650">
    <property type="term" value="F:polygalacturonase activity"/>
    <property type="evidence" value="ECO:0007669"/>
    <property type="project" value="InterPro"/>
</dbReference>
<feature type="domain" description="Rhamnogalacturonase A/B/Epimerase-like pectate lyase" evidence="6">
    <location>
        <begin position="31"/>
        <end position="85"/>
    </location>
</feature>
<dbReference type="Gene3D" id="2.160.20.10">
    <property type="entry name" value="Single-stranded right-handed beta-helix, Pectin lyase-like"/>
    <property type="match status" value="1"/>
</dbReference>
<dbReference type="CAZy" id="GH28">
    <property type="family name" value="Glycoside Hydrolase Family 28"/>
</dbReference>
<dbReference type="Pfam" id="PF00295">
    <property type="entry name" value="Glyco_hydro_28"/>
    <property type="match status" value="1"/>
</dbReference>
<dbReference type="PANTHER" id="PTHR31339:SF9">
    <property type="entry name" value="PLASMIN AND FIBRONECTIN-BINDING PROTEIN A"/>
    <property type="match status" value="1"/>
</dbReference>
<dbReference type="OrthoDB" id="9795222at2"/>
<dbReference type="InterPro" id="IPR024535">
    <property type="entry name" value="RHGA/B-epi-like_pectate_lyase"/>
</dbReference>
<name>Q02B91_SOLUE</name>
<dbReference type="Pfam" id="PF12708">
    <property type="entry name" value="Pect-lyase_RHGA_epim"/>
    <property type="match status" value="1"/>
</dbReference>
<dbReference type="InterPro" id="IPR051801">
    <property type="entry name" value="GH28_Enzymes"/>
</dbReference>
<dbReference type="HOGENOM" id="CLU_016031_8_3_0"/>
<keyword evidence="5" id="KW-0732">Signal</keyword>
<keyword evidence="2 4" id="KW-0378">Hydrolase</keyword>
<dbReference type="KEGG" id="sus:Acid_0674"/>
<dbReference type="InterPro" id="IPR011050">
    <property type="entry name" value="Pectin_lyase_fold/virulence"/>
</dbReference>
<accession>Q02B91</accession>
<keyword evidence="3 4" id="KW-0326">Glycosidase</keyword>
<dbReference type="PANTHER" id="PTHR31339">
    <property type="entry name" value="PECTIN LYASE-RELATED"/>
    <property type="match status" value="1"/>
</dbReference>
<evidence type="ECO:0000256" key="3">
    <source>
        <dbReference type="ARBA" id="ARBA00023295"/>
    </source>
</evidence>
<evidence type="ECO:0000256" key="5">
    <source>
        <dbReference type="SAM" id="SignalP"/>
    </source>
</evidence>
<gene>
    <name evidence="7" type="ordered locus">Acid_0674</name>
</gene>
<dbReference type="SUPFAM" id="SSF51126">
    <property type="entry name" value="Pectin lyase-like"/>
    <property type="match status" value="1"/>
</dbReference>
<dbReference type="InterPro" id="IPR000743">
    <property type="entry name" value="Glyco_hydro_28"/>
</dbReference>
<dbReference type="STRING" id="234267.Acid_0674"/>
<feature type="chain" id="PRO_5004163543" evidence="5">
    <location>
        <begin position="25"/>
        <end position="535"/>
    </location>
</feature>
<dbReference type="GO" id="GO:0005975">
    <property type="term" value="P:carbohydrate metabolic process"/>
    <property type="evidence" value="ECO:0007669"/>
    <property type="project" value="InterPro"/>
</dbReference>
<protein>
    <submittedName>
        <fullName evidence="7">Glycoside hydrolase, family 28</fullName>
    </submittedName>
</protein>
<dbReference type="SMART" id="SM00710">
    <property type="entry name" value="PbH1"/>
    <property type="match status" value="5"/>
</dbReference>
<proteinExistence type="inferred from homology"/>
<dbReference type="InterPro" id="IPR006626">
    <property type="entry name" value="PbH1"/>
</dbReference>
<evidence type="ECO:0000256" key="1">
    <source>
        <dbReference type="ARBA" id="ARBA00008834"/>
    </source>
</evidence>
<organism evidence="7">
    <name type="scientific">Solibacter usitatus (strain Ellin6076)</name>
    <dbReference type="NCBI Taxonomy" id="234267"/>
    <lineage>
        <taxon>Bacteria</taxon>
        <taxon>Pseudomonadati</taxon>
        <taxon>Acidobacteriota</taxon>
        <taxon>Terriglobia</taxon>
        <taxon>Bryobacterales</taxon>
        <taxon>Solibacteraceae</taxon>
        <taxon>Candidatus Solibacter</taxon>
    </lineage>
</organism>
<dbReference type="InterPro" id="IPR012334">
    <property type="entry name" value="Pectin_lyas_fold"/>
</dbReference>
<evidence type="ECO:0000259" key="6">
    <source>
        <dbReference type="Pfam" id="PF12708"/>
    </source>
</evidence>
<evidence type="ECO:0000313" key="7">
    <source>
        <dbReference type="EMBL" id="ABJ81675.1"/>
    </source>
</evidence>
<feature type="signal peptide" evidence="5">
    <location>
        <begin position="1"/>
        <end position="24"/>
    </location>
</feature>
<reference evidence="7" key="1">
    <citation type="submission" date="2006-10" db="EMBL/GenBank/DDBJ databases">
        <title>Complete sequence of Solibacter usitatus Ellin6076.</title>
        <authorList>
            <consortium name="US DOE Joint Genome Institute"/>
            <person name="Copeland A."/>
            <person name="Lucas S."/>
            <person name="Lapidus A."/>
            <person name="Barry K."/>
            <person name="Detter J.C."/>
            <person name="Glavina del Rio T."/>
            <person name="Hammon N."/>
            <person name="Israni S."/>
            <person name="Dalin E."/>
            <person name="Tice H."/>
            <person name="Pitluck S."/>
            <person name="Thompson L.S."/>
            <person name="Brettin T."/>
            <person name="Bruce D."/>
            <person name="Han C."/>
            <person name="Tapia R."/>
            <person name="Gilna P."/>
            <person name="Schmutz J."/>
            <person name="Larimer F."/>
            <person name="Land M."/>
            <person name="Hauser L."/>
            <person name="Kyrpides N."/>
            <person name="Mikhailova N."/>
            <person name="Janssen P.H."/>
            <person name="Kuske C.R."/>
            <person name="Richardson P."/>
        </authorList>
    </citation>
    <scope>NUCLEOTIDE SEQUENCE</scope>
    <source>
        <strain evidence="7">Ellin6076</strain>
    </source>
</reference>
<comment type="similarity">
    <text evidence="1 4">Belongs to the glycosyl hydrolase 28 family.</text>
</comment>
<evidence type="ECO:0000256" key="2">
    <source>
        <dbReference type="ARBA" id="ARBA00022801"/>
    </source>
</evidence>
<dbReference type="AlphaFoldDB" id="Q02B91"/>
<sequence length="535" mass="57460" precursor="true">MSHSIRTHLRQVILLALPCCILSAGSGRQLFNIADYGAKKDGSAPATDAFRQAIQAAKAAGGGTIYVPPGRYTSGPIELFSNMTLDIDAGARVEFPVAELPFTRGRYLGVETLTPMPLIGGTGVENVTVTGRGILTTGDYEAWRKAYPAAYQEYLKLHNGVISTGGSEAFSANGPRWDHLLKVLETGHRASEEEYRLAAAELRPSFICFMNAKNVLVEDVRIIGAPMFVVHLLYTENATVRNVMIQTYPGPHANAIVADSSRFVHISDSYIDTGDDGIVLKSGKDADGIRVNRPTEHVTITNCTVHHAHGAVVIGSETAGSIRDVVASNITAIDTENGIRIKSRRGRGGTVDDLRFDNWTMENVGTGIVVTSYYVMGGESDTKEEPVSERTPKFRNIGISNVTIHGAKKVVDIDGLPEMPITGLRLTDVAGSGKVGLTARYTDGLELHHLQVNAESGAPFQFESATNLELDGVTSRKPVAASPVLRLTQTPGAVLRNSRAYPGTGIFLSAGPGMLQSLHLESNVLDNAKTPKEER</sequence>
<evidence type="ECO:0000256" key="4">
    <source>
        <dbReference type="RuleBase" id="RU361169"/>
    </source>
</evidence>
<dbReference type="InParanoid" id="Q02B91"/>